<dbReference type="Gene3D" id="2.120.10.30">
    <property type="entry name" value="TolB, C-terminal domain"/>
    <property type="match status" value="1"/>
</dbReference>
<dbReference type="CDD" id="cd14014">
    <property type="entry name" value="STKc_PknB_like"/>
    <property type="match status" value="1"/>
</dbReference>
<evidence type="ECO:0000313" key="8">
    <source>
        <dbReference type="Proteomes" id="UP000238312"/>
    </source>
</evidence>
<keyword evidence="4" id="KW-0067">ATP-binding</keyword>
<feature type="compositionally biased region" description="Low complexity" evidence="5">
    <location>
        <begin position="283"/>
        <end position="297"/>
    </location>
</feature>
<evidence type="ECO:0000256" key="3">
    <source>
        <dbReference type="ARBA" id="ARBA00022777"/>
    </source>
</evidence>
<dbReference type="OrthoDB" id="3496652at2"/>
<keyword evidence="3 7" id="KW-0418">Kinase</keyword>
<keyword evidence="8" id="KW-1185">Reference proteome</keyword>
<feature type="region of interest" description="Disordered" evidence="5">
    <location>
        <begin position="264"/>
        <end position="315"/>
    </location>
</feature>
<dbReference type="InterPro" id="IPR008271">
    <property type="entry name" value="Ser/Thr_kinase_AS"/>
</dbReference>
<proteinExistence type="predicted"/>
<sequence length="659" mass="70199">MRPLLAHDPVQVGEHRVVGRLGVGGQGVVYLGESPGGGRVAIKMLGAELDDAEARSRFRQEVGYARRVKAFCTAQVLASGELDGMPYVVSEYVDGPSLASVIMDRGPLRGAELRRLAIGTLTALAAIHQAGVVHRDFKPGNVLLSRDGPRVIDFGISRALEETEAGGELVGTPPYMAPEQFADRPVGRAADLFAWASTMVAAANGRPPFGTGDVAALITRILHQEPDLGELDGDLRELAARCLAKDPAARPTAAQALLTLLGHPVPERTPRHPGELLAEGQESAAPPSGAPRSAGGSRSDEGREAEAGEQVSAASGWRGRWPVVAGAVVTALVVVAAVLLLFPRSQPEPRPPAATAPASVPLPTPRPGDMARTSTTEVKIPGTGITLHENPADPLWVSSYRDERDGVGYTTYTRDPATGAFGFFGAWEEPIVAPGGRYVASLSVTRFRRSGFEFIRIRDRATGQDRELRTVDKPATLFEPVWSADGRRLLATVTDDKAKAQGFAVIDVVAGEVRTVEVADAAETRFAWGSGDSVLYQATGEVIRALDLQGRKLREFPGKLSPGGAVRTPIGTVFGTECPGNARDVCFLDEMSGAEKGEARLGKGAAFRGWLDERHLLVTIRSGDDFRVVIADETGRTVRTLATGPASVVDKVRFWYTRK</sequence>
<dbReference type="RefSeq" id="WP_106235264.1">
    <property type="nucleotide sequence ID" value="NZ_PVNG01000002.1"/>
</dbReference>
<dbReference type="AlphaFoldDB" id="A0A2T0N8P7"/>
<feature type="region of interest" description="Disordered" evidence="5">
    <location>
        <begin position="345"/>
        <end position="372"/>
    </location>
</feature>
<accession>A0A2T0N8P7</accession>
<keyword evidence="2" id="KW-0547">Nucleotide-binding</keyword>
<dbReference type="Gene3D" id="1.10.510.10">
    <property type="entry name" value="Transferase(Phosphotransferase) domain 1"/>
    <property type="match status" value="1"/>
</dbReference>
<keyword evidence="7" id="KW-0723">Serine/threonine-protein kinase</keyword>
<dbReference type="Gene3D" id="3.30.200.20">
    <property type="entry name" value="Phosphorylase Kinase, domain 1"/>
    <property type="match status" value="1"/>
</dbReference>
<comment type="caution">
    <text evidence="7">The sequence shown here is derived from an EMBL/GenBank/DDBJ whole genome shotgun (WGS) entry which is preliminary data.</text>
</comment>
<feature type="compositionally biased region" description="Basic and acidic residues" evidence="5">
    <location>
        <begin position="265"/>
        <end position="274"/>
    </location>
</feature>
<dbReference type="EMBL" id="PVNG01000002">
    <property type="protein sequence ID" value="PRX69171.1"/>
    <property type="molecule type" value="Genomic_DNA"/>
</dbReference>
<evidence type="ECO:0000256" key="4">
    <source>
        <dbReference type="ARBA" id="ARBA00022840"/>
    </source>
</evidence>
<evidence type="ECO:0000313" key="7">
    <source>
        <dbReference type="EMBL" id="PRX69171.1"/>
    </source>
</evidence>
<feature type="domain" description="Protein kinase" evidence="6">
    <location>
        <begin position="15"/>
        <end position="266"/>
    </location>
</feature>
<dbReference type="Proteomes" id="UP000238312">
    <property type="component" value="Unassembled WGS sequence"/>
</dbReference>
<dbReference type="SUPFAM" id="SSF50969">
    <property type="entry name" value="YVTN repeat-like/Quinoprotein amine dehydrogenase"/>
    <property type="match status" value="1"/>
</dbReference>
<reference evidence="7 8" key="1">
    <citation type="submission" date="2018-03" db="EMBL/GenBank/DDBJ databases">
        <title>Genomic Encyclopedia of Type Strains, Phase III (KMG-III): the genomes of soil and plant-associated and newly described type strains.</title>
        <authorList>
            <person name="Whitman W."/>
        </authorList>
    </citation>
    <scope>NUCLEOTIDE SEQUENCE [LARGE SCALE GENOMIC DNA]</scope>
    <source>
        <strain evidence="7 8">CGMCC 4.7104</strain>
    </source>
</reference>
<evidence type="ECO:0000259" key="6">
    <source>
        <dbReference type="PROSITE" id="PS50011"/>
    </source>
</evidence>
<dbReference type="InterPro" id="IPR011042">
    <property type="entry name" value="6-blade_b-propeller_TolB-like"/>
</dbReference>
<dbReference type="PANTHER" id="PTHR43289:SF34">
    <property type="entry name" value="SERINE_THREONINE-PROTEIN KINASE YBDM-RELATED"/>
    <property type="match status" value="1"/>
</dbReference>
<protein>
    <submittedName>
        <fullName evidence="7">Serine/threonine protein kinase</fullName>
    </submittedName>
</protein>
<dbReference type="PROSITE" id="PS00108">
    <property type="entry name" value="PROTEIN_KINASE_ST"/>
    <property type="match status" value="1"/>
</dbReference>
<feature type="compositionally biased region" description="Pro residues" evidence="5">
    <location>
        <begin position="346"/>
        <end position="366"/>
    </location>
</feature>
<dbReference type="InterPro" id="IPR000719">
    <property type="entry name" value="Prot_kinase_dom"/>
</dbReference>
<dbReference type="PANTHER" id="PTHR43289">
    <property type="entry name" value="MITOGEN-ACTIVATED PROTEIN KINASE KINASE KINASE 20-RELATED"/>
    <property type="match status" value="1"/>
</dbReference>
<dbReference type="GO" id="GO:0004674">
    <property type="term" value="F:protein serine/threonine kinase activity"/>
    <property type="evidence" value="ECO:0007669"/>
    <property type="project" value="UniProtKB-KW"/>
</dbReference>
<evidence type="ECO:0000256" key="1">
    <source>
        <dbReference type="ARBA" id="ARBA00022679"/>
    </source>
</evidence>
<dbReference type="PROSITE" id="PS50011">
    <property type="entry name" value="PROTEIN_KINASE_DOM"/>
    <property type="match status" value="1"/>
</dbReference>
<dbReference type="GO" id="GO:0005524">
    <property type="term" value="F:ATP binding"/>
    <property type="evidence" value="ECO:0007669"/>
    <property type="project" value="UniProtKB-KW"/>
</dbReference>
<organism evidence="7 8">
    <name type="scientific">Nonomuraea fuscirosea</name>
    <dbReference type="NCBI Taxonomy" id="1291556"/>
    <lineage>
        <taxon>Bacteria</taxon>
        <taxon>Bacillati</taxon>
        <taxon>Actinomycetota</taxon>
        <taxon>Actinomycetes</taxon>
        <taxon>Streptosporangiales</taxon>
        <taxon>Streptosporangiaceae</taxon>
        <taxon>Nonomuraea</taxon>
    </lineage>
</organism>
<keyword evidence="1" id="KW-0808">Transferase</keyword>
<gene>
    <name evidence="7" type="ORF">B0I32_102228</name>
</gene>
<dbReference type="InterPro" id="IPR011044">
    <property type="entry name" value="Quino_amine_DH_bsu"/>
</dbReference>
<dbReference type="InterPro" id="IPR011009">
    <property type="entry name" value="Kinase-like_dom_sf"/>
</dbReference>
<name>A0A2T0N8P7_9ACTN</name>
<dbReference type="SUPFAM" id="SSF56112">
    <property type="entry name" value="Protein kinase-like (PK-like)"/>
    <property type="match status" value="1"/>
</dbReference>
<evidence type="ECO:0000256" key="5">
    <source>
        <dbReference type="SAM" id="MobiDB-lite"/>
    </source>
</evidence>
<dbReference type="Pfam" id="PF00069">
    <property type="entry name" value="Pkinase"/>
    <property type="match status" value="1"/>
</dbReference>
<evidence type="ECO:0000256" key="2">
    <source>
        <dbReference type="ARBA" id="ARBA00022741"/>
    </source>
</evidence>